<sequence length="189" mass="20585">MAKPRGVGGGGDELEGLDDTDEIKDLADWNSGIIVGQEGSQNELNRSKGLPSKVDKKAQMKTLHPPELVGTEVSPMWRLVFIRRVDYVVEFGCAITTDDHIPIVVAEHAPKVATNPEKIGGSLIKTNMEEQANEEDGNPKPIVVAVCAVSMPKRPAAELRFQKCFLLEEANTLIDGLGTERSMESAKTY</sequence>
<feature type="compositionally biased region" description="Acidic residues" evidence="1">
    <location>
        <begin position="12"/>
        <end position="21"/>
    </location>
</feature>
<accession>A0A9Q1JQF0</accession>
<comment type="caution">
    <text evidence="2">The sequence shown here is derived from an EMBL/GenBank/DDBJ whole genome shotgun (WGS) entry which is preliminary data.</text>
</comment>
<dbReference type="EMBL" id="JAKOGI010000928">
    <property type="protein sequence ID" value="KAJ8429161.1"/>
    <property type="molecule type" value="Genomic_DNA"/>
</dbReference>
<evidence type="ECO:0000313" key="2">
    <source>
        <dbReference type="EMBL" id="KAJ8429161.1"/>
    </source>
</evidence>
<dbReference type="AlphaFoldDB" id="A0A9Q1JQF0"/>
<reference evidence="2" key="1">
    <citation type="submission" date="2022-04" db="EMBL/GenBank/DDBJ databases">
        <title>Carnegiea gigantea Genome sequencing and assembly v2.</title>
        <authorList>
            <person name="Copetti D."/>
            <person name="Sanderson M.J."/>
            <person name="Burquez A."/>
            <person name="Wojciechowski M.F."/>
        </authorList>
    </citation>
    <scope>NUCLEOTIDE SEQUENCE</scope>
    <source>
        <strain evidence="2">SGP5-SGP5p</strain>
        <tissue evidence="2">Aerial part</tissue>
    </source>
</reference>
<feature type="region of interest" description="Disordered" evidence="1">
    <location>
        <begin position="1"/>
        <end position="21"/>
    </location>
</feature>
<feature type="compositionally biased region" description="Gly residues" evidence="1">
    <location>
        <begin position="1"/>
        <end position="11"/>
    </location>
</feature>
<dbReference type="Proteomes" id="UP001153076">
    <property type="component" value="Unassembled WGS sequence"/>
</dbReference>
<evidence type="ECO:0000256" key="1">
    <source>
        <dbReference type="SAM" id="MobiDB-lite"/>
    </source>
</evidence>
<organism evidence="2 3">
    <name type="scientific">Carnegiea gigantea</name>
    <dbReference type="NCBI Taxonomy" id="171969"/>
    <lineage>
        <taxon>Eukaryota</taxon>
        <taxon>Viridiplantae</taxon>
        <taxon>Streptophyta</taxon>
        <taxon>Embryophyta</taxon>
        <taxon>Tracheophyta</taxon>
        <taxon>Spermatophyta</taxon>
        <taxon>Magnoliopsida</taxon>
        <taxon>eudicotyledons</taxon>
        <taxon>Gunneridae</taxon>
        <taxon>Pentapetalae</taxon>
        <taxon>Caryophyllales</taxon>
        <taxon>Cactineae</taxon>
        <taxon>Cactaceae</taxon>
        <taxon>Cactoideae</taxon>
        <taxon>Echinocereeae</taxon>
        <taxon>Carnegiea</taxon>
    </lineage>
</organism>
<gene>
    <name evidence="2" type="ORF">Cgig2_030298</name>
</gene>
<name>A0A9Q1JQF0_9CARY</name>
<evidence type="ECO:0000313" key="3">
    <source>
        <dbReference type="Proteomes" id="UP001153076"/>
    </source>
</evidence>
<keyword evidence="3" id="KW-1185">Reference proteome</keyword>
<protein>
    <submittedName>
        <fullName evidence="2">Uncharacterized protein</fullName>
    </submittedName>
</protein>
<proteinExistence type="predicted"/>